<dbReference type="InterPro" id="IPR037062">
    <property type="entry name" value="Malic_N_dom_sf"/>
</dbReference>
<organism evidence="11">
    <name type="scientific">Melanothamnus japonicus</name>
    <dbReference type="NCBI Taxonomy" id="2608613"/>
    <lineage>
        <taxon>Eukaryota</taxon>
        <taxon>Rhodophyta</taxon>
        <taxon>Florideophyceae</taxon>
        <taxon>Rhodymeniophycidae</taxon>
        <taxon>Ceramiales</taxon>
        <taxon>Rhodomelaceae</taxon>
        <taxon>Polysiphonioideae</taxon>
        <taxon>Melanothamnus</taxon>
    </lineage>
</organism>
<feature type="compositionally biased region" description="Low complexity" evidence="8">
    <location>
        <begin position="37"/>
        <end position="49"/>
    </location>
</feature>
<evidence type="ECO:0000313" key="11">
    <source>
        <dbReference type="EMBL" id="AIT70112.1"/>
    </source>
</evidence>
<dbReference type="InterPro" id="IPR012301">
    <property type="entry name" value="Malic_N_dom"/>
</dbReference>
<feature type="region of interest" description="Disordered" evidence="8">
    <location>
        <begin position="37"/>
        <end position="73"/>
    </location>
</feature>
<dbReference type="Pfam" id="PF00390">
    <property type="entry name" value="malic"/>
    <property type="match status" value="1"/>
</dbReference>
<dbReference type="NCBIfam" id="NF010052">
    <property type="entry name" value="PRK13529.1"/>
    <property type="match status" value="1"/>
</dbReference>
<feature type="domain" description="Malic enzyme N-terminal" evidence="10">
    <location>
        <begin position="119"/>
        <end position="304"/>
    </location>
</feature>
<feature type="binding site" evidence="6">
    <location>
        <position position="313"/>
    </location>
    <ligand>
        <name>a divalent metal cation</name>
        <dbReference type="ChEBI" id="CHEBI:60240"/>
    </ligand>
</feature>
<feature type="active site" description="Proton donor" evidence="4">
    <location>
        <position position="142"/>
    </location>
</feature>
<feature type="domain" description="Malic enzyme NAD-binding" evidence="9">
    <location>
        <begin position="314"/>
        <end position="577"/>
    </location>
</feature>
<protein>
    <recommendedName>
        <fullName evidence="7">Malic enzyme</fullName>
    </recommendedName>
</protein>
<evidence type="ECO:0000256" key="3">
    <source>
        <dbReference type="ARBA" id="ARBA00022723"/>
    </source>
</evidence>
<dbReference type="PIRSF" id="PIRSF000106">
    <property type="entry name" value="ME"/>
    <property type="match status" value="1"/>
</dbReference>
<dbReference type="InterPro" id="IPR012302">
    <property type="entry name" value="Malic_NAD-bd"/>
</dbReference>
<feature type="active site" description="Proton acceptor" evidence="4">
    <location>
        <position position="217"/>
    </location>
</feature>
<evidence type="ECO:0000256" key="7">
    <source>
        <dbReference type="RuleBase" id="RU003426"/>
    </source>
</evidence>
<feature type="binding site" evidence="5">
    <location>
        <position position="508"/>
    </location>
    <ligand>
        <name>(S)-malate</name>
        <dbReference type="ChEBI" id="CHEBI:15589"/>
    </ligand>
</feature>
<dbReference type="SMART" id="SM01274">
    <property type="entry name" value="malic"/>
    <property type="match status" value="1"/>
</dbReference>
<dbReference type="InterPro" id="IPR015884">
    <property type="entry name" value="Malic_enzyme_CS"/>
</dbReference>
<evidence type="ECO:0000256" key="2">
    <source>
        <dbReference type="ARBA" id="ARBA00008785"/>
    </source>
</evidence>
<dbReference type="GO" id="GO:0051287">
    <property type="term" value="F:NAD binding"/>
    <property type="evidence" value="ECO:0007669"/>
    <property type="project" value="InterPro"/>
</dbReference>
<evidence type="ECO:0000259" key="9">
    <source>
        <dbReference type="SMART" id="SM00919"/>
    </source>
</evidence>
<feature type="binding site" evidence="6">
    <location>
        <position position="289"/>
    </location>
    <ligand>
        <name>a divalent metal cation</name>
        <dbReference type="ChEBI" id="CHEBI:60240"/>
    </ligand>
</feature>
<name>A0A097IUI5_9FLOR</name>
<dbReference type="GO" id="GO:0004473">
    <property type="term" value="F:malate dehydrogenase (decarboxylating) (NADP+) activity"/>
    <property type="evidence" value="ECO:0007669"/>
    <property type="project" value="TreeGrafter"/>
</dbReference>
<comment type="cofactor">
    <cofactor evidence="6">
        <name>Mg(2+)</name>
        <dbReference type="ChEBI" id="CHEBI:18420"/>
    </cofactor>
    <cofactor evidence="6">
        <name>Mn(2+)</name>
        <dbReference type="ChEBI" id="CHEBI:29035"/>
    </cofactor>
    <text evidence="6">Divalent metal cations. Prefers magnesium or manganese.</text>
</comment>
<evidence type="ECO:0000256" key="4">
    <source>
        <dbReference type="PIRSR" id="PIRSR000106-1"/>
    </source>
</evidence>
<proteinExistence type="evidence at transcript level"/>
<evidence type="ECO:0000256" key="5">
    <source>
        <dbReference type="PIRSR" id="PIRSR000106-2"/>
    </source>
</evidence>
<dbReference type="InterPro" id="IPR036291">
    <property type="entry name" value="NAD(P)-bd_dom_sf"/>
</dbReference>
<keyword evidence="7" id="KW-0560">Oxidoreductase</keyword>
<dbReference type="Gene3D" id="3.40.50.720">
    <property type="entry name" value="NAD(P)-binding Rossmann-like Domain"/>
    <property type="match status" value="1"/>
</dbReference>
<dbReference type="Gene3D" id="3.40.50.10380">
    <property type="entry name" value="Malic enzyme, N-terminal domain"/>
    <property type="match status" value="1"/>
</dbReference>
<comment type="cofactor">
    <cofactor evidence="1">
        <name>Mn(2+)</name>
        <dbReference type="ChEBI" id="CHEBI:29035"/>
    </cofactor>
</comment>
<evidence type="ECO:0000256" key="6">
    <source>
        <dbReference type="PIRSR" id="PIRSR000106-3"/>
    </source>
</evidence>
<sequence length="609" mass="65615">MNHPAPRHAFCLPAPVSTTSCSQSAFVKTLLTPPSPLTSTDLTTSVPSTRRCKLTAKQATNTDTSNKPSPFDNLNTDTDADIMLSPSSPQQKEADDLVLREVLALETNLARYTALMQLLSTDRSRFFRIAQSNLSVVLPIIYTPVVGEACQNFAQLDIPKRGTWLNPWEHQGKILSTLKAQLSANTPNVDVVVVSDCQRILGLGDLGANGMPIPVGKLLLYSAAGGIDPARTLPVVLDVGCDVDSVRDDPDYKGVRKPRVDPDTYDAFVDEFMRAIAEMYGKQCFVQFEDFGNANAARLLTKYRENFLSFNDDIQGTAAVGLAGILAALNIPDVEGDLSKHSFLFLGAGSAGIGIADLIAQMLVSQYGMQLEEARRKCWFIDSKGLVYRGRNARLTKEKEAYAHELPAELQNSNVSDMDLTATINALKPSGLIGVSTQKGSFNEQVFAAMTKHNAKPIVFALSNPTSKAECTAEQAYNYSNGNIVFASGSPFDPVTLGDKTFIPGQGNNCYIFPGLGLGVSLAAATVVDDAMVLAAARKLASLVARDRLNSGCVYPKIDDLLSISAHVAKAVWEEAERSGVAGKSGIDVTVDDIRDAMYEPGRVRLSGY</sequence>
<accession>A0A097IUI5</accession>
<feature type="binding site" evidence="5">
    <location>
        <position position="199"/>
    </location>
    <ligand>
        <name>(S)-malate</name>
        <dbReference type="ChEBI" id="CHEBI:15589"/>
    </ligand>
</feature>
<dbReference type="PROSITE" id="PS00331">
    <property type="entry name" value="MALIC_ENZYMES"/>
    <property type="match status" value="1"/>
</dbReference>
<dbReference type="SUPFAM" id="SSF53223">
    <property type="entry name" value="Aminoacid dehydrogenase-like, N-terminal domain"/>
    <property type="match status" value="1"/>
</dbReference>
<dbReference type="InterPro" id="IPR046346">
    <property type="entry name" value="Aminoacid_DH-like_N_sf"/>
</dbReference>
<dbReference type="GO" id="GO:0006108">
    <property type="term" value="P:malate metabolic process"/>
    <property type="evidence" value="ECO:0007669"/>
    <property type="project" value="TreeGrafter"/>
</dbReference>
<dbReference type="PANTHER" id="PTHR23406:SF90">
    <property type="entry name" value="MALIC ENZYME-RELATED"/>
    <property type="match status" value="1"/>
</dbReference>
<dbReference type="InterPro" id="IPR001891">
    <property type="entry name" value="Malic_OxRdtase"/>
</dbReference>
<dbReference type="PRINTS" id="PR00072">
    <property type="entry name" value="MALOXRDTASE"/>
</dbReference>
<dbReference type="PROSITE" id="PS51257">
    <property type="entry name" value="PROKAR_LIPOPROTEIN"/>
    <property type="match status" value="1"/>
</dbReference>
<evidence type="ECO:0000256" key="1">
    <source>
        <dbReference type="ARBA" id="ARBA00001936"/>
    </source>
</evidence>
<dbReference type="Pfam" id="PF03949">
    <property type="entry name" value="Malic_M"/>
    <property type="match status" value="1"/>
</dbReference>
<dbReference type="SMART" id="SM00919">
    <property type="entry name" value="Malic_M"/>
    <property type="match status" value="1"/>
</dbReference>
<feature type="compositionally biased region" description="Polar residues" evidence="8">
    <location>
        <begin position="57"/>
        <end position="73"/>
    </location>
</feature>
<feature type="binding site" evidence="6">
    <location>
        <position position="290"/>
    </location>
    <ligand>
        <name>a divalent metal cation</name>
        <dbReference type="ChEBI" id="CHEBI:60240"/>
    </ligand>
</feature>
<evidence type="ECO:0000256" key="8">
    <source>
        <dbReference type="SAM" id="MobiDB-lite"/>
    </source>
</evidence>
<gene>
    <name evidence="11" type="primary">me</name>
</gene>
<dbReference type="AlphaFoldDB" id="A0A097IUI5"/>
<reference evidence="11" key="1">
    <citation type="journal article" date="2014" name="PLoS ONE">
        <title>Phylogeny of c4-photosynthesis enzymes based on algal transcriptomic and genomic data supports an archaeal/proteobacterial origin and multiple duplication for most c4-related genes.</title>
        <authorList>
            <person name="Chi S."/>
            <person name="Wu S."/>
            <person name="Yu J."/>
            <person name="Wang X."/>
            <person name="Tang X."/>
            <person name="Liu T."/>
        </authorList>
    </citation>
    <scope>NUCLEOTIDE SEQUENCE</scope>
    <source>
        <strain evidence="11">XAXW-2003760</strain>
    </source>
</reference>
<dbReference type="SUPFAM" id="SSF51735">
    <property type="entry name" value="NAD(P)-binding Rossmann-fold domains"/>
    <property type="match status" value="1"/>
</dbReference>
<dbReference type="GO" id="GO:0046872">
    <property type="term" value="F:metal ion binding"/>
    <property type="evidence" value="ECO:0007669"/>
    <property type="project" value="UniProtKB-KW"/>
</dbReference>
<feature type="binding site" evidence="5">
    <location>
        <position position="464"/>
    </location>
    <ligand>
        <name>(S)-malate</name>
        <dbReference type="ChEBI" id="CHEBI:15589"/>
    </ligand>
</feature>
<evidence type="ECO:0000259" key="10">
    <source>
        <dbReference type="SMART" id="SM01274"/>
    </source>
</evidence>
<dbReference type="PANTHER" id="PTHR23406">
    <property type="entry name" value="MALIC ENZYME-RELATED"/>
    <property type="match status" value="1"/>
</dbReference>
<keyword evidence="3 6" id="KW-0479">Metal-binding</keyword>
<dbReference type="EMBL" id="KM113526">
    <property type="protein sequence ID" value="AIT70112.1"/>
    <property type="molecule type" value="mRNA"/>
</dbReference>
<comment type="similarity">
    <text evidence="2 7">Belongs to the malic enzymes family.</text>
</comment>